<dbReference type="Gene3D" id="1.10.540.10">
    <property type="entry name" value="Acyl-CoA dehydrogenase/oxidase, N-terminal domain"/>
    <property type="match status" value="1"/>
</dbReference>
<dbReference type="GO" id="GO:0003995">
    <property type="term" value="F:acyl-CoA dehydrogenase activity"/>
    <property type="evidence" value="ECO:0007669"/>
    <property type="project" value="TreeGrafter"/>
</dbReference>
<evidence type="ECO:0000313" key="6">
    <source>
        <dbReference type="Proteomes" id="UP000559626"/>
    </source>
</evidence>
<evidence type="ECO:0000256" key="2">
    <source>
        <dbReference type="ARBA" id="ARBA00049661"/>
    </source>
</evidence>
<keyword evidence="1" id="KW-0560">Oxidoreductase</keyword>
<dbReference type="PANTHER" id="PTHR48083:SF37">
    <property type="entry name" value="DEHYDROGENASE, PUTATIVE-RELATED"/>
    <property type="match status" value="1"/>
</dbReference>
<organism evidence="5 6">
    <name type="scientific">Hymenobacter polaris</name>
    <dbReference type="NCBI Taxonomy" id="2682546"/>
    <lineage>
        <taxon>Bacteria</taxon>
        <taxon>Pseudomonadati</taxon>
        <taxon>Bacteroidota</taxon>
        <taxon>Cytophagia</taxon>
        <taxon>Cytophagales</taxon>
        <taxon>Hymenobacteraceae</taxon>
        <taxon>Hymenobacter</taxon>
    </lineage>
</organism>
<proteinExistence type="inferred from homology"/>
<evidence type="ECO:0000259" key="4">
    <source>
        <dbReference type="Pfam" id="PF08028"/>
    </source>
</evidence>
<dbReference type="InterPro" id="IPR013107">
    <property type="entry name" value="Acyl-CoA_DH_C"/>
</dbReference>
<dbReference type="Gene3D" id="1.20.140.10">
    <property type="entry name" value="Butyryl-CoA Dehydrogenase, subunit A, domain 3"/>
    <property type="match status" value="1"/>
</dbReference>
<dbReference type="RefSeq" id="WP_169531855.1">
    <property type="nucleotide sequence ID" value="NZ_JABBGH010000002.1"/>
</dbReference>
<dbReference type="Gene3D" id="2.40.110.10">
    <property type="entry name" value="Butyryl-CoA Dehydrogenase, subunit A, domain 2"/>
    <property type="match status" value="1"/>
</dbReference>
<comment type="similarity">
    <text evidence="2">Belongs to the HpaH/HsaA monooxygenase family.</text>
</comment>
<dbReference type="Pfam" id="PF02771">
    <property type="entry name" value="Acyl-CoA_dh_N"/>
    <property type="match status" value="1"/>
</dbReference>
<feature type="domain" description="Acyl-CoA dehydrogenase C-terminal" evidence="4">
    <location>
        <begin position="257"/>
        <end position="374"/>
    </location>
</feature>
<gene>
    <name evidence="5" type="ORF">HHL22_13350</name>
</gene>
<dbReference type="PANTHER" id="PTHR48083">
    <property type="entry name" value="MEDIUM-CHAIN SPECIFIC ACYL-COA DEHYDROGENASE, MITOCHONDRIAL-RELATED"/>
    <property type="match status" value="1"/>
</dbReference>
<dbReference type="GO" id="GO:0005737">
    <property type="term" value="C:cytoplasm"/>
    <property type="evidence" value="ECO:0007669"/>
    <property type="project" value="TreeGrafter"/>
</dbReference>
<feature type="domain" description="Acyl-CoA dehydrogenase/oxidase N-terminal" evidence="3">
    <location>
        <begin position="33"/>
        <end position="130"/>
    </location>
</feature>
<evidence type="ECO:0000313" key="5">
    <source>
        <dbReference type="EMBL" id="NML66193.1"/>
    </source>
</evidence>
<dbReference type="Pfam" id="PF08028">
    <property type="entry name" value="Acyl-CoA_dh_2"/>
    <property type="match status" value="1"/>
</dbReference>
<dbReference type="GO" id="GO:0050660">
    <property type="term" value="F:flavin adenine dinucleotide binding"/>
    <property type="evidence" value="ECO:0007669"/>
    <property type="project" value="InterPro"/>
</dbReference>
<dbReference type="InterPro" id="IPR013786">
    <property type="entry name" value="AcylCoA_DH/ox_N"/>
</dbReference>
<dbReference type="EMBL" id="JABBGH010000002">
    <property type="protein sequence ID" value="NML66193.1"/>
    <property type="molecule type" value="Genomic_DNA"/>
</dbReference>
<dbReference type="AlphaFoldDB" id="A0A7Y0FMS0"/>
<dbReference type="SUPFAM" id="SSF47203">
    <property type="entry name" value="Acyl-CoA dehydrogenase C-terminal domain-like"/>
    <property type="match status" value="1"/>
</dbReference>
<accession>A0A7Y0FMS0</accession>
<dbReference type="InterPro" id="IPR046373">
    <property type="entry name" value="Acyl-CoA_Oxase/DH_mid-dom_sf"/>
</dbReference>
<dbReference type="InterPro" id="IPR050741">
    <property type="entry name" value="Acyl-CoA_dehydrogenase"/>
</dbReference>
<keyword evidence="6" id="KW-1185">Reference proteome</keyword>
<sequence>MTDFHAADFTLAPAAPAGEATALPATPAAAAAAAAQLAARLLGQAAVTDVAGGFPTLEMQWLREAGLLAAPLPMSQGGAGLGEPAHTLALLQTLYHLGRGNLAVGRLWEGHCNALLLVRRFGTPAQQARAAADARAGHLFGVWNTENPAEGVRLEPLPNAQGYRLHGAKTFASGAGQVSRALLTGALPDKQGWQLLLLPADQQAPTLDRSFWRPLGMRATASFRAQVEGLEIAPSDLIGQPNDYYQQPWFGGGAVRFAAVQLGGAAAVLDETRRFLRRQHRTDDPYQRQRLGELLVLHEAGQRWLQGAAEHAALPAGATVPDPARLATIAAYANLMRTATEEICLTTLRLAERCVGARGLLQPEPFERLHRDLTHYLRQPAPDAALADAGRFALASDKPAYQLF</sequence>
<comment type="caution">
    <text evidence="5">The sequence shown here is derived from an EMBL/GenBank/DDBJ whole genome shotgun (WGS) entry which is preliminary data.</text>
</comment>
<dbReference type="InterPro" id="IPR037069">
    <property type="entry name" value="AcylCoA_DH/ox_N_sf"/>
</dbReference>
<evidence type="ECO:0000259" key="3">
    <source>
        <dbReference type="Pfam" id="PF02771"/>
    </source>
</evidence>
<reference evidence="5 6" key="1">
    <citation type="submission" date="2020-04" db="EMBL/GenBank/DDBJ databases">
        <title>Hymenobacter polaris sp. nov., isolated from Arctic soil.</title>
        <authorList>
            <person name="Dahal R.H."/>
        </authorList>
    </citation>
    <scope>NUCLEOTIDE SEQUENCE [LARGE SCALE GENOMIC DNA]</scope>
    <source>
        <strain evidence="5 6">RP-2-7</strain>
    </source>
</reference>
<dbReference type="Proteomes" id="UP000559626">
    <property type="component" value="Unassembled WGS sequence"/>
</dbReference>
<evidence type="ECO:0000256" key="1">
    <source>
        <dbReference type="ARBA" id="ARBA00023002"/>
    </source>
</evidence>
<dbReference type="InterPro" id="IPR036250">
    <property type="entry name" value="AcylCo_DH-like_C"/>
</dbReference>
<dbReference type="SUPFAM" id="SSF56645">
    <property type="entry name" value="Acyl-CoA dehydrogenase NM domain-like"/>
    <property type="match status" value="1"/>
</dbReference>
<dbReference type="GO" id="GO:0033539">
    <property type="term" value="P:fatty acid beta-oxidation using acyl-CoA dehydrogenase"/>
    <property type="evidence" value="ECO:0007669"/>
    <property type="project" value="TreeGrafter"/>
</dbReference>
<protein>
    <submittedName>
        <fullName evidence="5">Acyl-CoA dehydrogenase</fullName>
    </submittedName>
</protein>
<dbReference type="InterPro" id="IPR009100">
    <property type="entry name" value="AcylCoA_DH/oxidase_NM_dom_sf"/>
</dbReference>
<name>A0A7Y0FMS0_9BACT</name>